<evidence type="ECO:0000313" key="2">
    <source>
        <dbReference type="Proteomes" id="UP000789759"/>
    </source>
</evidence>
<keyword evidence="2" id="KW-1185">Reference proteome</keyword>
<proteinExistence type="predicted"/>
<name>A0A9N9KD21_9GLOM</name>
<comment type="caution">
    <text evidence="1">The sequence shown here is derived from an EMBL/GenBank/DDBJ whole genome shotgun (WGS) entry which is preliminary data.</text>
</comment>
<feature type="non-terminal residue" evidence="1">
    <location>
        <position position="61"/>
    </location>
</feature>
<dbReference type="Proteomes" id="UP000789759">
    <property type="component" value="Unassembled WGS sequence"/>
</dbReference>
<gene>
    <name evidence="1" type="ORF">CPELLU_LOCUS19862</name>
</gene>
<sequence>KELEYYGKDLTKEELWACANMATIPVLEVDIFNINNNIFDDDNIFDNDESYIINQHTNFTL</sequence>
<organism evidence="1 2">
    <name type="scientific">Cetraspora pellucida</name>
    <dbReference type="NCBI Taxonomy" id="1433469"/>
    <lineage>
        <taxon>Eukaryota</taxon>
        <taxon>Fungi</taxon>
        <taxon>Fungi incertae sedis</taxon>
        <taxon>Mucoromycota</taxon>
        <taxon>Glomeromycotina</taxon>
        <taxon>Glomeromycetes</taxon>
        <taxon>Diversisporales</taxon>
        <taxon>Gigasporaceae</taxon>
        <taxon>Cetraspora</taxon>
    </lineage>
</organism>
<feature type="non-terminal residue" evidence="1">
    <location>
        <position position="1"/>
    </location>
</feature>
<protein>
    <submittedName>
        <fullName evidence="1">12710_t:CDS:1</fullName>
    </submittedName>
</protein>
<dbReference type="EMBL" id="CAJVQA010052282">
    <property type="protein sequence ID" value="CAG8822899.1"/>
    <property type="molecule type" value="Genomic_DNA"/>
</dbReference>
<evidence type="ECO:0000313" key="1">
    <source>
        <dbReference type="EMBL" id="CAG8822899.1"/>
    </source>
</evidence>
<dbReference type="AlphaFoldDB" id="A0A9N9KD21"/>
<accession>A0A9N9KD21</accession>
<reference evidence="1" key="1">
    <citation type="submission" date="2021-06" db="EMBL/GenBank/DDBJ databases">
        <authorList>
            <person name="Kallberg Y."/>
            <person name="Tangrot J."/>
            <person name="Rosling A."/>
        </authorList>
    </citation>
    <scope>NUCLEOTIDE SEQUENCE</scope>
    <source>
        <strain evidence="1">FL966</strain>
    </source>
</reference>